<dbReference type="GO" id="GO:0009927">
    <property type="term" value="F:histidine phosphotransfer kinase activity"/>
    <property type="evidence" value="ECO:0007669"/>
    <property type="project" value="TreeGrafter"/>
</dbReference>
<dbReference type="SMART" id="SM00387">
    <property type="entry name" value="HATPase_c"/>
    <property type="match status" value="1"/>
</dbReference>
<dbReference type="PANTHER" id="PTHR43047">
    <property type="entry name" value="TWO-COMPONENT HISTIDINE PROTEIN KINASE"/>
    <property type="match status" value="1"/>
</dbReference>
<proteinExistence type="inferred from homology"/>
<protein>
    <recommendedName>
        <fullName evidence="8">Circadian input-output histidine kinase CikA</fullName>
        <ecNumber evidence="3">2.7.13.3</ecNumber>
    </recommendedName>
</protein>
<dbReference type="GO" id="GO:0005886">
    <property type="term" value="C:plasma membrane"/>
    <property type="evidence" value="ECO:0007669"/>
    <property type="project" value="TreeGrafter"/>
</dbReference>
<evidence type="ECO:0000256" key="3">
    <source>
        <dbReference type="ARBA" id="ARBA00012438"/>
    </source>
</evidence>
<evidence type="ECO:0000256" key="8">
    <source>
        <dbReference type="ARBA" id="ARBA00074306"/>
    </source>
</evidence>
<dbReference type="InterPro" id="IPR005467">
    <property type="entry name" value="His_kinase_dom"/>
</dbReference>
<comment type="similarity">
    <text evidence="2">In the N-terminal section; belongs to the phytochrome family.</text>
</comment>
<dbReference type="InterPro" id="IPR004358">
    <property type="entry name" value="Sig_transdc_His_kin-like_C"/>
</dbReference>
<dbReference type="GO" id="GO:0000155">
    <property type="term" value="F:phosphorelay sensor kinase activity"/>
    <property type="evidence" value="ECO:0007669"/>
    <property type="project" value="InterPro"/>
</dbReference>
<dbReference type="SUPFAM" id="SSF55874">
    <property type="entry name" value="ATPase domain of HSP90 chaperone/DNA topoisomerase II/histidine kinase"/>
    <property type="match status" value="1"/>
</dbReference>
<evidence type="ECO:0000259" key="10">
    <source>
        <dbReference type="PROSITE" id="PS50109"/>
    </source>
</evidence>
<dbReference type="Pfam" id="PF02518">
    <property type="entry name" value="HATPase_c"/>
    <property type="match status" value="1"/>
</dbReference>
<evidence type="ECO:0000256" key="5">
    <source>
        <dbReference type="ARBA" id="ARBA00022679"/>
    </source>
</evidence>
<evidence type="ECO:0000256" key="6">
    <source>
        <dbReference type="ARBA" id="ARBA00022777"/>
    </source>
</evidence>
<keyword evidence="5" id="KW-0808">Transferase</keyword>
<evidence type="ECO:0000256" key="9">
    <source>
        <dbReference type="PROSITE-ProRule" id="PRU00169"/>
    </source>
</evidence>
<dbReference type="CDD" id="cd17546">
    <property type="entry name" value="REC_hyHK_CKI1_RcsC-like"/>
    <property type="match status" value="1"/>
</dbReference>
<dbReference type="InterPro" id="IPR001789">
    <property type="entry name" value="Sig_transdc_resp-reg_receiver"/>
</dbReference>
<dbReference type="PROSITE" id="PS50109">
    <property type="entry name" value="HIS_KIN"/>
    <property type="match status" value="1"/>
</dbReference>
<dbReference type="PROSITE" id="PS50110">
    <property type="entry name" value="RESPONSE_REGULATORY"/>
    <property type="match status" value="1"/>
</dbReference>
<comment type="catalytic activity">
    <reaction evidence="1">
        <text>ATP + protein L-histidine = ADP + protein N-phospho-L-histidine.</text>
        <dbReference type="EC" id="2.7.13.3"/>
    </reaction>
</comment>
<dbReference type="CDD" id="cd16922">
    <property type="entry name" value="HATPase_EvgS-ArcB-TorS-like"/>
    <property type="match status" value="1"/>
</dbReference>
<dbReference type="SUPFAM" id="SSF47384">
    <property type="entry name" value="Homodimeric domain of signal transducing histidine kinase"/>
    <property type="match status" value="1"/>
</dbReference>
<evidence type="ECO:0000256" key="4">
    <source>
        <dbReference type="ARBA" id="ARBA00022553"/>
    </source>
</evidence>
<evidence type="ECO:0000259" key="11">
    <source>
        <dbReference type="PROSITE" id="PS50110"/>
    </source>
</evidence>
<dbReference type="RefSeq" id="WP_176760495.1">
    <property type="nucleotide sequence ID" value="NZ_FMYW01000011.1"/>
</dbReference>
<dbReference type="InterPro" id="IPR036890">
    <property type="entry name" value="HATPase_C_sf"/>
</dbReference>
<accession>A0A1G6MYF1</accession>
<keyword evidence="6 12" id="KW-0418">Kinase</keyword>
<dbReference type="AlphaFoldDB" id="A0A1G6MYF1"/>
<evidence type="ECO:0000313" key="12">
    <source>
        <dbReference type="EMBL" id="SDC60600.1"/>
    </source>
</evidence>
<dbReference type="PANTHER" id="PTHR43047:SF72">
    <property type="entry name" value="OSMOSENSING HISTIDINE PROTEIN KINASE SLN1"/>
    <property type="match status" value="1"/>
</dbReference>
<dbReference type="Gene3D" id="3.30.450.20">
    <property type="entry name" value="PAS domain"/>
    <property type="match status" value="1"/>
</dbReference>
<dbReference type="SUPFAM" id="SSF52172">
    <property type="entry name" value="CheY-like"/>
    <property type="match status" value="1"/>
</dbReference>
<evidence type="ECO:0000313" key="13">
    <source>
        <dbReference type="Proteomes" id="UP000198943"/>
    </source>
</evidence>
<keyword evidence="7" id="KW-0902">Two-component regulatory system</keyword>
<reference evidence="13" key="1">
    <citation type="submission" date="2016-10" db="EMBL/GenBank/DDBJ databases">
        <authorList>
            <person name="Varghese N."/>
            <person name="Submissions S."/>
        </authorList>
    </citation>
    <scope>NUCLEOTIDE SEQUENCE [LARGE SCALE GENOMIC DNA]</scope>
    <source>
        <strain evidence="13">DSM 11005</strain>
    </source>
</reference>
<dbReference type="InterPro" id="IPR003661">
    <property type="entry name" value="HisK_dim/P_dom"/>
</dbReference>
<gene>
    <name evidence="12" type="ORF">SAMN04487864_11142</name>
</gene>
<feature type="modified residue" description="4-aspartylphosphate" evidence="9">
    <location>
        <position position="596"/>
    </location>
</feature>
<dbReference type="Pfam" id="PF00512">
    <property type="entry name" value="HisKA"/>
    <property type="match status" value="1"/>
</dbReference>
<evidence type="ECO:0000256" key="1">
    <source>
        <dbReference type="ARBA" id="ARBA00000085"/>
    </source>
</evidence>
<dbReference type="SMART" id="SM00388">
    <property type="entry name" value="HisKA"/>
    <property type="match status" value="1"/>
</dbReference>
<dbReference type="Proteomes" id="UP000198943">
    <property type="component" value="Unassembled WGS sequence"/>
</dbReference>
<dbReference type="InterPro" id="IPR003594">
    <property type="entry name" value="HATPase_dom"/>
</dbReference>
<dbReference type="EMBL" id="FMYW01000011">
    <property type="protein sequence ID" value="SDC60600.1"/>
    <property type="molecule type" value="Genomic_DNA"/>
</dbReference>
<dbReference type="EC" id="2.7.13.3" evidence="3"/>
<dbReference type="SMART" id="SM00448">
    <property type="entry name" value="REC"/>
    <property type="match status" value="1"/>
</dbReference>
<dbReference type="Gene3D" id="3.40.50.2300">
    <property type="match status" value="1"/>
</dbReference>
<feature type="domain" description="Histidine kinase" evidence="10">
    <location>
        <begin position="300"/>
        <end position="523"/>
    </location>
</feature>
<dbReference type="Gene3D" id="3.30.565.10">
    <property type="entry name" value="Histidine kinase-like ATPase, C-terminal domain"/>
    <property type="match status" value="1"/>
</dbReference>
<feature type="domain" description="Response regulatory" evidence="11">
    <location>
        <begin position="544"/>
        <end position="665"/>
    </location>
</feature>
<dbReference type="InterPro" id="IPR036097">
    <property type="entry name" value="HisK_dim/P_sf"/>
</dbReference>
<keyword evidence="13" id="KW-1185">Reference proteome</keyword>
<evidence type="ECO:0000256" key="7">
    <source>
        <dbReference type="ARBA" id="ARBA00023012"/>
    </source>
</evidence>
<dbReference type="PRINTS" id="PR00344">
    <property type="entry name" value="BCTRLSENSOR"/>
</dbReference>
<dbReference type="InterPro" id="IPR011006">
    <property type="entry name" value="CheY-like_superfamily"/>
</dbReference>
<name>A0A1G6MYF1_9FIRM</name>
<sequence>MEEEYLKVSPARVAQALAADYFCIYYVNTKNNKFIEYSASEEYRALGLPRSGEDFISFSRERFESIIYPEDQERFLDGFVKEKIISELDAHGIYKLAFRLMFNGVPTYVQLKVTRMIEKEGTHIVIGISSVDEQMKAMEAFEMAHHASITFGRVATALAGDYFSIYVVDLDTDRFVEYSATKEFDTLGVEKNGEDFFNLSRRNMLRLIYEDDRERFMGTFYREKVMSILERDKIFTMKYRLVFGDTPVWVSMKATLLEDNDGRHLIIGTNNIEAQMEREAEYQRRVREARTSARNDFLANMSHDIRTPMNAIVGYTNIAKSNKHKPETVADALDKIGSSSHYLLSLINDILDISKIESGKMQISCGPCDLAELFRRIEDITALQAKKKSLVINYCYDNICHYQVITDELRIEQIIINIVSNAIKYTPPGKTVDLIAEEVPSPGGKNKYRFIIRDTGIGIKEDYMPHIFESFTREERTTVNRIQGTGLGLAITAKIVEMMGGTISVKSKLGEGSEFTVELELEPLETDSQANADNSENIDLAGHRILLVEDNAINAEIARMILEQYGAEVQQAENGKIGLEALQEKGPGYYDAVLMDIQMPVMNGFEATKAIRALGGAYATALPIIAMSANAYDEDVRDCLAAGMNGHIAKPFNPDELMRILRRYISAD</sequence>
<evidence type="ECO:0000256" key="2">
    <source>
        <dbReference type="ARBA" id="ARBA00006402"/>
    </source>
</evidence>
<dbReference type="Gene3D" id="1.10.287.130">
    <property type="match status" value="1"/>
</dbReference>
<dbReference type="CDD" id="cd00082">
    <property type="entry name" value="HisKA"/>
    <property type="match status" value="1"/>
</dbReference>
<dbReference type="FunFam" id="3.30.565.10:FF:000010">
    <property type="entry name" value="Sensor histidine kinase RcsC"/>
    <property type="match status" value="1"/>
</dbReference>
<keyword evidence="4 9" id="KW-0597">Phosphoprotein</keyword>
<dbReference type="Pfam" id="PF00072">
    <property type="entry name" value="Response_reg"/>
    <property type="match status" value="1"/>
</dbReference>
<organism evidence="12 13">
    <name type="scientific">Succiniclasticum ruminis</name>
    <dbReference type="NCBI Taxonomy" id="40841"/>
    <lineage>
        <taxon>Bacteria</taxon>
        <taxon>Bacillati</taxon>
        <taxon>Bacillota</taxon>
        <taxon>Negativicutes</taxon>
        <taxon>Acidaminococcales</taxon>
        <taxon>Acidaminococcaceae</taxon>
        <taxon>Succiniclasticum</taxon>
    </lineage>
</organism>